<proteinExistence type="predicted"/>
<evidence type="ECO:0000259" key="3">
    <source>
        <dbReference type="Pfam" id="PF08719"/>
    </source>
</evidence>
<gene>
    <name evidence="4" type="ORF">PFISCL1PPCAC_23468</name>
</gene>
<dbReference type="CDD" id="cd15457">
    <property type="entry name" value="NADAR"/>
    <property type="match status" value="1"/>
</dbReference>
<evidence type="ECO:0000256" key="2">
    <source>
        <dbReference type="SAM" id="MobiDB-lite"/>
    </source>
</evidence>
<name>A0AAV5WJL8_9BILA</name>
<evidence type="ECO:0000256" key="1">
    <source>
        <dbReference type="SAM" id="Coils"/>
    </source>
</evidence>
<accession>A0AAV5WJL8</accession>
<feature type="region of interest" description="Disordered" evidence="2">
    <location>
        <begin position="378"/>
        <end position="410"/>
    </location>
</feature>
<dbReference type="InterPro" id="IPR037238">
    <property type="entry name" value="YbiA-like_sf"/>
</dbReference>
<evidence type="ECO:0000313" key="5">
    <source>
        <dbReference type="Proteomes" id="UP001432322"/>
    </source>
</evidence>
<dbReference type="Pfam" id="PF08719">
    <property type="entry name" value="NADAR"/>
    <property type="match status" value="1"/>
</dbReference>
<protein>
    <recommendedName>
        <fullName evidence="3">NADAR domain-containing protein</fullName>
    </recommendedName>
</protein>
<feature type="coiled-coil region" evidence="1">
    <location>
        <begin position="13"/>
        <end position="65"/>
    </location>
</feature>
<feature type="non-terminal residue" evidence="4">
    <location>
        <position position="1"/>
    </location>
</feature>
<dbReference type="Proteomes" id="UP001432322">
    <property type="component" value="Unassembled WGS sequence"/>
</dbReference>
<keyword evidence="5" id="KW-1185">Reference proteome</keyword>
<dbReference type="InterPro" id="IPR012816">
    <property type="entry name" value="NADAR"/>
</dbReference>
<organism evidence="4 5">
    <name type="scientific">Pristionchus fissidentatus</name>
    <dbReference type="NCBI Taxonomy" id="1538716"/>
    <lineage>
        <taxon>Eukaryota</taxon>
        <taxon>Metazoa</taxon>
        <taxon>Ecdysozoa</taxon>
        <taxon>Nematoda</taxon>
        <taxon>Chromadorea</taxon>
        <taxon>Rhabditida</taxon>
        <taxon>Rhabditina</taxon>
        <taxon>Diplogasteromorpha</taxon>
        <taxon>Diplogasteroidea</taxon>
        <taxon>Neodiplogasteridae</taxon>
        <taxon>Pristionchus</taxon>
    </lineage>
</organism>
<feature type="domain" description="NADAR" evidence="3">
    <location>
        <begin position="98"/>
        <end position="227"/>
    </location>
</feature>
<keyword evidence="1" id="KW-0175">Coiled coil</keyword>
<dbReference type="AlphaFoldDB" id="A0AAV5WJL8"/>
<dbReference type="SUPFAM" id="SSF143990">
    <property type="entry name" value="YbiA-like"/>
    <property type="match status" value="1"/>
</dbReference>
<dbReference type="EMBL" id="BTSY01000006">
    <property type="protein sequence ID" value="GMT32171.1"/>
    <property type="molecule type" value="Genomic_DNA"/>
</dbReference>
<sequence length="439" mass="49607">QELQWVKNDCTLIRNAVVLLEQEKDNLRQAVRKLKMENTHQREKMKKLQAEVKKLGGNAEETEEVEDMDYDDIGKNFILIGGAMDPLALRYEVAIRDDDGTEHKSAERYYWYKLADKFGDEEAKKRILTVANTHDAEEAMKGVKGFSETEWNKEKMEHWIRGQELKLEQVRWIACVLHETNDSYIAVAHQDKVLGTGWRKTREEASKPIFWDGENQGGKWMMKYRRETAAKIEYTGPQEKEDTVKKVQNLRKNAWRRVDQLQMGSYRGGMSGGGRGGYGGGQMHRGGGGGGYNNRGARGDSSIDWLAMSLLLAKAARPVSLLIEQVVFVAHVTSNPSSGSLPGSKTVLAHARKLPPSSGQSSGCQACRGRFLRVRSQLEQRQDLRSEQGPAEGRHAHVFPSPSSRSRLRGLSPHRPHWILGGHLRRCCLHLIQEARDLA</sequence>
<reference evidence="4" key="1">
    <citation type="submission" date="2023-10" db="EMBL/GenBank/DDBJ databases">
        <title>Genome assembly of Pristionchus species.</title>
        <authorList>
            <person name="Yoshida K."/>
            <person name="Sommer R.J."/>
        </authorList>
    </citation>
    <scope>NUCLEOTIDE SEQUENCE</scope>
    <source>
        <strain evidence="4">RS5133</strain>
    </source>
</reference>
<comment type="caution">
    <text evidence="4">The sequence shown here is derived from an EMBL/GenBank/DDBJ whole genome shotgun (WGS) entry which is preliminary data.</text>
</comment>
<evidence type="ECO:0000313" key="4">
    <source>
        <dbReference type="EMBL" id="GMT32171.1"/>
    </source>
</evidence>
<dbReference type="Gene3D" id="1.10.357.40">
    <property type="entry name" value="YbiA-like"/>
    <property type="match status" value="1"/>
</dbReference>